<sequence length="125" mass="14494">MKNRILISLLLISFLAGIHIIAQSKEIKPKVTFVELGSVNCIPCKQMQPVMKAIEAKYGEQVKVIFYDVWTKEQKQYAQLYKIKLIPTQVFLDENGKEFHRHEGFYPEAEIDKLLQSKGLKVKKN</sequence>
<dbReference type="Gene3D" id="3.40.30.10">
    <property type="entry name" value="Glutaredoxin"/>
    <property type="match status" value="1"/>
</dbReference>
<dbReference type="InterPro" id="IPR012336">
    <property type="entry name" value="Thioredoxin-like_fold"/>
</dbReference>
<dbReference type="InterPro" id="IPR013766">
    <property type="entry name" value="Thioredoxin_domain"/>
</dbReference>
<dbReference type="PANTHER" id="PTHR45663:SF11">
    <property type="entry name" value="GEO12009P1"/>
    <property type="match status" value="1"/>
</dbReference>
<accession>A0A832DMZ4</accession>
<name>A0A832DMZ4_9BACT</name>
<organism evidence="2">
    <name type="scientific">Ignavibacterium album</name>
    <dbReference type="NCBI Taxonomy" id="591197"/>
    <lineage>
        <taxon>Bacteria</taxon>
        <taxon>Pseudomonadati</taxon>
        <taxon>Ignavibacteriota</taxon>
        <taxon>Ignavibacteria</taxon>
        <taxon>Ignavibacteriales</taxon>
        <taxon>Ignavibacteriaceae</taxon>
        <taxon>Ignavibacterium</taxon>
    </lineage>
</organism>
<comment type="caution">
    <text evidence="2">The sequence shown here is derived from an EMBL/GenBank/DDBJ whole genome shotgun (WGS) entry which is preliminary data.</text>
</comment>
<dbReference type="PROSITE" id="PS51352">
    <property type="entry name" value="THIOREDOXIN_2"/>
    <property type="match status" value="1"/>
</dbReference>
<evidence type="ECO:0000313" key="2">
    <source>
        <dbReference type="EMBL" id="HGT47856.1"/>
    </source>
</evidence>
<dbReference type="GO" id="GO:0005829">
    <property type="term" value="C:cytosol"/>
    <property type="evidence" value="ECO:0007669"/>
    <property type="project" value="TreeGrafter"/>
</dbReference>
<proteinExistence type="predicted"/>
<evidence type="ECO:0000259" key="1">
    <source>
        <dbReference type="PROSITE" id="PS51352"/>
    </source>
</evidence>
<dbReference type="EMBL" id="DSVI01000008">
    <property type="protein sequence ID" value="HGT47856.1"/>
    <property type="molecule type" value="Genomic_DNA"/>
</dbReference>
<dbReference type="PANTHER" id="PTHR45663">
    <property type="entry name" value="GEO12009P1"/>
    <property type="match status" value="1"/>
</dbReference>
<dbReference type="GO" id="GO:0045454">
    <property type="term" value="P:cell redox homeostasis"/>
    <property type="evidence" value="ECO:0007669"/>
    <property type="project" value="TreeGrafter"/>
</dbReference>
<dbReference type="CDD" id="cd02947">
    <property type="entry name" value="TRX_family"/>
    <property type="match status" value="1"/>
</dbReference>
<dbReference type="SUPFAM" id="SSF52833">
    <property type="entry name" value="Thioredoxin-like"/>
    <property type="match status" value="1"/>
</dbReference>
<gene>
    <name evidence="2" type="ORF">ENS56_07465</name>
</gene>
<dbReference type="InterPro" id="IPR036249">
    <property type="entry name" value="Thioredoxin-like_sf"/>
</dbReference>
<dbReference type="AlphaFoldDB" id="A0A832DMZ4"/>
<protein>
    <submittedName>
        <fullName evidence="2">Thioredoxin</fullName>
    </submittedName>
</protein>
<dbReference type="Pfam" id="PF13098">
    <property type="entry name" value="Thioredoxin_2"/>
    <property type="match status" value="1"/>
</dbReference>
<dbReference type="GO" id="GO:0015035">
    <property type="term" value="F:protein-disulfide reductase activity"/>
    <property type="evidence" value="ECO:0007669"/>
    <property type="project" value="TreeGrafter"/>
</dbReference>
<feature type="domain" description="Thioredoxin" evidence="1">
    <location>
        <begin position="5"/>
        <end position="120"/>
    </location>
</feature>
<reference evidence="2" key="1">
    <citation type="journal article" date="2020" name="mSystems">
        <title>Genome- and Community-Level Interaction Insights into Carbon Utilization and Element Cycling Functions of Hydrothermarchaeota in Hydrothermal Sediment.</title>
        <authorList>
            <person name="Zhou Z."/>
            <person name="Liu Y."/>
            <person name="Xu W."/>
            <person name="Pan J."/>
            <person name="Luo Z.H."/>
            <person name="Li M."/>
        </authorList>
    </citation>
    <scope>NUCLEOTIDE SEQUENCE [LARGE SCALE GENOMIC DNA]</scope>
    <source>
        <strain evidence="2">SpSt-500</strain>
    </source>
</reference>